<organism evidence="1 2">
    <name type="scientific">Tenacibaculum polynesiense</name>
    <dbReference type="NCBI Taxonomy" id="3137857"/>
    <lineage>
        <taxon>Bacteria</taxon>
        <taxon>Pseudomonadati</taxon>
        <taxon>Bacteroidota</taxon>
        <taxon>Flavobacteriia</taxon>
        <taxon>Flavobacteriales</taxon>
        <taxon>Flavobacteriaceae</taxon>
        <taxon>Tenacibaculum</taxon>
    </lineage>
</organism>
<sequence length="101" mass="11368">MKNLGYLFSVVTVLTLFITSCSQKEEFNSLHSGKSLESILTEISTKATSENKIIKCTLLVYKDSNTYGFEGVEFLENSQDILDFNKGAQNAIAQKRHKKKL</sequence>
<evidence type="ECO:0000313" key="2">
    <source>
        <dbReference type="Proteomes" id="UP001497527"/>
    </source>
</evidence>
<dbReference type="RefSeq" id="WP_348713947.1">
    <property type="nucleotide sequence ID" value="NZ_CAXJIO010000003.1"/>
</dbReference>
<proteinExistence type="predicted"/>
<name>A0ABM9P6M3_9FLAO</name>
<comment type="caution">
    <text evidence="1">The sequence shown here is derived from an EMBL/GenBank/DDBJ whole genome shotgun (WGS) entry which is preliminary data.</text>
</comment>
<gene>
    <name evidence="1" type="ORF">T190423A01A_120014</name>
</gene>
<accession>A0ABM9P6M3</accession>
<evidence type="ECO:0000313" key="1">
    <source>
        <dbReference type="EMBL" id="CAL2101227.1"/>
    </source>
</evidence>
<keyword evidence="2" id="KW-1185">Reference proteome</keyword>
<protein>
    <submittedName>
        <fullName evidence="1">Uncharacterized protein</fullName>
    </submittedName>
</protein>
<dbReference type="Proteomes" id="UP001497527">
    <property type="component" value="Unassembled WGS sequence"/>
</dbReference>
<dbReference type="EMBL" id="CAXJIO010000003">
    <property type="protein sequence ID" value="CAL2101227.1"/>
    <property type="molecule type" value="Genomic_DNA"/>
</dbReference>
<dbReference type="PROSITE" id="PS51257">
    <property type="entry name" value="PROKAR_LIPOPROTEIN"/>
    <property type="match status" value="1"/>
</dbReference>
<reference evidence="1 2" key="1">
    <citation type="submission" date="2024-05" db="EMBL/GenBank/DDBJ databases">
        <authorList>
            <person name="Duchaud E."/>
        </authorList>
    </citation>
    <scope>NUCLEOTIDE SEQUENCE [LARGE SCALE GENOMIC DNA]</scope>
    <source>
        <strain evidence="1">Ena-SAMPLE-TAB-13-05-2024-13:56:06:370-140308</strain>
    </source>
</reference>